<proteinExistence type="predicted"/>
<feature type="compositionally biased region" description="Pro residues" evidence="1">
    <location>
        <begin position="247"/>
        <end position="258"/>
    </location>
</feature>
<comment type="caution">
    <text evidence="2">The sequence shown here is derived from an EMBL/GenBank/DDBJ whole genome shotgun (WGS) entry which is preliminary data.</text>
</comment>
<name>A0ABR2YHM7_9CHLO</name>
<evidence type="ECO:0000313" key="2">
    <source>
        <dbReference type="EMBL" id="KAK9905591.1"/>
    </source>
</evidence>
<dbReference type="EMBL" id="JALJOT010000011">
    <property type="protein sequence ID" value="KAK9905591.1"/>
    <property type="molecule type" value="Genomic_DNA"/>
</dbReference>
<keyword evidence="3" id="KW-1185">Reference proteome</keyword>
<feature type="region of interest" description="Disordered" evidence="1">
    <location>
        <begin position="152"/>
        <end position="175"/>
    </location>
</feature>
<feature type="region of interest" description="Disordered" evidence="1">
    <location>
        <begin position="1"/>
        <end position="128"/>
    </location>
</feature>
<sequence length="302" mass="32336">MAGRDPPKVVKRWTRSGAGRSPRAEARHFQESSQPGTELCGGFTSDDDAFSGHSRTLTPRSAGNLASPRHMQLRSPRGMSPRRPQPPMPSLDRVPGCQASGSGKTSSQEASSEREVLQLSQTDINQRDETFWTDMAEEYCGTEEGHLEAALHAESGDGQEIGLYPQGSAEEDSEADMYSRAAEIFRAAHAALAEQRAAAVDGREAVLGKTDLPATPDQNQSAITDEMLALALDSSMQQLGATTELPQQPPGSCTPPPAAARQRTPDRATPSPDRPCWSPSLGPMLEETVGSLFAATPLENLE</sequence>
<gene>
    <name evidence="2" type="ORF">WJX75_002624</name>
</gene>
<organism evidence="2 3">
    <name type="scientific">Coccomyxa subellipsoidea</name>
    <dbReference type="NCBI Taxonomy" id="248742"/>
    <lineage>
        <taxon>Eukaryota</taxon>
        <taxon>Viridiplantae</taxon>
        <taxon>Chlorophyta</taxon>
        <taxon>core chlorophytes</taxon>
        <taxon>Trebouxiophyceae</taxon>
        <taxon>Trebouxiophyceae incertae sedis</taxon>
        <taxon>Coccomyxaceae</taxon>
        <taxon>Coccomyxa</taxon>
    </lineage>
</organism>
<feature type="compositionally biased region" description="Low complexity" evidence="1">
    <location>
        <begin position="259"/>
        <end position="270"/>
    </location>
</feature>
<protein>
    <submittedName>
        <fullName evidence="2">Uncharacterized protein</fullName>
    </submittedName>
</protein>
<feature type="region of interest" description="Disordered" evidence="1">
    <location>
        <begin position="234"/>
        <end position="284"/>
    </location>
</feature>
<accession>A0ABR2YHM7</accession>
<evidence type="ECO:0000256" key="1">
    <source>
        <dbReference type="SAM" id="MobiDB-lite"/>
    </source>
</evidence>
<dbReference type="Proteomes" id="UP001491310">
    <property type="component" value="Unassembled WGS sequence"/>
</dbReference>
<reference evidence="2 3" key="1">
    <citation type="journal article" date="2024" name="Nat. Commun.">
        <title>Phylogenomics reveals the evolutionary origins of lichenization in chlorophyte algae.</title>
        <authorList>
            <person name="Puginier C."/>
            <person name="Libourel C."/>
            <person name="Otte J."/>
            <person name="Skaloud P."/>
            <person name="Haon M."/>
            <person name="Grisel S."/>
            <person name="Petersen M."/>
            <person name="Berrin J.G."/>
            <person name="Delaux P.M."/>
            <person name="Dal Grande F."/>
            <person name="Keller J."/>
        </authorList>
    </citation>
    <scope>NUCLEOTIDE SEQUENCE [LARGE SCALE GENOMIC DNA]</scope>
    <source>
        <strain evidence="2 3">SAG 216-7</strain>
    </source>
</reference>
<feature type="compositionally biased region" description="Polar residues" evidence="1">
    <location>
        <begin position="99"/>
        <end position="110"/>
    </location>
</feature>
<feature type="compositionally biased region" description="Polar residues" evidence="1">
    <location>
        <begin position="234"/>
        <end position="246"/>
    </location>
</feature>
<evidence type="ECO:0000313" key="3">
    <source>
        <dbReference type="Proteomes" id="UP001491310"/>
    </source>
</evidence>